<reference evidence="1" key="1">
    <citation type="journal article" date="2022" name="bioRxiv">
        <title>Sequencing and chromosome-scale assembly of the giantPleurodeles waltlgenome.</title>
        <authorList>
            <person name="Brown T."/>
            <person name="Elewa A."/>
            <person name="Iarovenko S."/>
            <person name="Subramanian E."/>
            <person name="Araus A.J."/>
            <person name="Petzold A."/>
            <person name="Susuki M."/>
            <person name="Suzuki K.-i.T."/>
            <person name="Hayashi T."/>
            <person name="Toyoda A."/>
            <person name="Oliveira C."/>
            <person name="Osipova E."/>
            <person name="Leigh N.D."/>
            <person name="Simon A."/>
            <person name="Yun M.H."/>
        </authorList>
    </citation>
    <scope>NUCLEOTIDE SEQUENCE</scope>
    <source>
        <strain evidence="1">20211129_DDA</strain>
        <tissue evidence="1">Liver</tissue>
    </source>
</reference>
<comment type="caution">
    <text evidence="1">The sequence shown here is derived from an EMBL/GenBank/DDBJ whole genome shotgun (WGS) entry which is preliminary data.</text>
</comment>
<organism evidence="1 2">
    <name type="scientific">Pleurodeles waltl</name>
    <name type="common">Iberian ribbed newt</name>
    <dbReference type="NCBI Taxonomy" id="8319"/>
    <lineage>
        <taxon>Eukaryota</taxon>
        <taxon>Metazoa</taxon>
        <taxon>Chordata</taxon>
        <taxon>Craniata</taxon>
        <taxon>Vertebrata</taxon>
        <taxon>Euteleostomi</taxon>
        <taxon>Amphibia</taxon>
        <taxon>Batrachia</taxon>
        <taxon>Caudata</taxon>
        <taxon>Salamandroidea</taxon>
        <taxon>Salamandridae</taxon>
        <taxon>Pleurodelinae</taxon>
        <taxon>Pleurodeles</taxon>
    </lineage>
</organism>
<evidence type="ECO:0000313" key="1">
    <source>
        <dbReference type="EMBL" id="KAJ1208554.1"/>
    </source>
</evidence>
<dbReference type="Proteomes" id="UP001066276">
    <property type="component" value="Chromosome 1_2"/>
</dbReference>
<gene>
    <name evidence="1" type="ORF">NDU88_003938</name>
</gene>
<dbReference type="EMBL" id="JANPWB010000002">
    <property type="protein sequence ID" value="KAJ1208554.1"/>
    <property type="molecule type" value="Genomic_DNA"/>
</dbReference>
<name>A0AAV7W8Y1_PLEWA</name>
<accession>A0AAV7W8Y1</accession>
<protein>
    <submittedName>
        <fullName evidence="1">Uncharacterized protein</fullName>
    </submittedName>
</protein>
<dbReference type="AlphaFoldDB" id="A0AAV7W8Y1"/>
<sequence length="68" mass="7926">MSVRFLPIVKCGRIRLFRLNRISIPARLVWLQLPRRLPRLRRACRAAGFPAASVELPRCWGGVRPDWC</sequence>
<proteinExistence type="predicted"/>
<keyword evidence="2" id="KW-1185">Reference proteome</keyword>
<evidence type="ECO:0000313" key="2">
    <source>
        <dbReference type="Proteomes" id="UP001066276"/>
    </source>
</evidence>